<dbReference type="Proteomes" id="UP001597383">
    <property type="component" value="Unassembled WGS sequence"/>
</dbReference>
<sequence length="133" mass="15750">MESNNQLEKFTIMHDQFTRNWNEAMNSGETCTLERMTENYYVAFFRGVHDQPTMFQREEAVSGMKQSVHQLLGAKKKFENRVIRLRDDGNAVVFYEQVIEKEGKTLARLFTIENWLYTNGRWMIAREIEEAVS</sequence>
<keyword evidence="2" id="KW-1185">Reference proteome</keyword>
<evidence type="ECO:0000313" key="1">
    <source>
        <dbReference type="EMBL" id="MFD2045453.1"/>
    </source>
</evidence>
<reference evidence="2" key="1">
    <citation type="journal article" date="2019" name="Int. J. Syst. Evol. Microbiol.">
        <title>The Global Catalogue of Microorganisms (GCM) 10K type strain sequencing project: providing services to taxonomists for standard genome sequencing and annotation.</title>
        <authorList>
            <consortium name="The Broad Institute Genomics Platform"/>
            <consortium name="The Broad Institute Genome Sequencing Center for Infectious Disease"/>
            <person name="Wu L."/>
            <person name="Ma J."/>
        </authorList>
    </citation>
    <scope>NUCLEOTIDE SEQUENCE [LARGE SCALE GENOMIC DNA]</scope>
    <source>
        <strain evidence="2">R28</strain>
    </source>
</reference>
<dbReference type="EMBL" id="JBHUHQ010000019">
    <property type="protein sequence ID" value="MFD2045453.1"/>
    <property type="molecule type" value="Genomic_DNA"/>
</dbReference>
<protein>
    <recommendedName>
        <fullName evidence="3">Nuclear transport factor 2 family protein</fullName>
    </recommendedName>
</protein>
<organism evidence="1 2">
    <name type="scientific">Ornithinibacillus salinisoli</name>
    <dbReference type="NCBI Taxonomy" id="1848459"/>
    <lineage>
        <taxon>Bacteria</taxon>
        <taxon>Bacillati</taxon>
        <taxon>Bacillota</taxon>
        <taxon>Bacilli</taxon>
        <taxon>Bacillales</taxon>
        <taxon>Bacillaceae</taxon>
        <taxon>Ornithinibacillus</taxon>
    </lineage>
</organism>
<dbReference type="RefSeq" id="WP_377558093.1">
    <property type="nucleotide sequence ID" value="NZ_JBHUHQ010000019.1"/>
</dbReference>
<evidence type="ECO:0008006" key="3">
    <source>
        <dbReference type="Google" id="ProtNLM"/>
    </source>
</evidence>
<accession>A0ABW4W1E2</accession>
<gene>
    <name evidence="1" type="ORF">ACFSJF_14335</name>
</gene>
<comment type="caution">
    <text evidence="1">The sequence shown here is derived from an EMBL/GenBank/DDBJ whole genome shotgun (WGS) entry which is preliminary data.</text>
</comment>
<evidence type="ECO:0000313" key="2">
    <source>
        <dbReference type="Proteomes" id="UP001597383"/>
    </source>
</evidence>
<name>A0ABW4W1E2_9BACI</name>
<proteinExistence type="predicted"/>